<evidence type="ECO:0000256" key="1">
    <source>
        <dbReference type="SAM" id="MobiDB-lite"/>
    </source>
</evidence>
<dbReference type="Proteomes" id="UP001575181">
    <property type="component" value="Unassembled WGS sequence"/>
</dbReference>
<keyword evidence="2" id="KW-0812">Transmembrane</keyword>
<evidence type="ECO:0000256" key="2">
    <source>
        <dbReference type="SAM" id="Phobius"/>
    </source>
</evidence>
<feature type="transmembrane region" description="Helical" evidence="2">
    <location>
        <begin position="86"/>
        <end position="105"/>
    </location>
</feature>
<organism evidence="3 4">
    <name type="scientific">Thiohalorhabdus methylotrophus</name>
    <dbReference type="NCBI Taxonomy" id="3242694"/>
    <lineage>
        <taxon>Bacteria</taxon>
        <taxon>Pseudomonadati</taxon>
        <taxon>Pseudomonadota</taxon>
        <taxon>Gammaproteobacteria</taxon>
        <taxon>Thiohalorhabdales</taxon>
        <taxon>Thiohalorhabdaceae</taxon>
        <taxon>Thiohalorhabdus</taxon>
    </lineage>
</organism>
<keyword evidence="4" id="KW-1185">Reference proteome</keyword>
<feature type="transmembrane region" description="Helical" evidence="2">
    <location>
        <begin position="15"/>
        <end position="41"/>
    </location>
</feature>
<dbReference type="EMBL" id="JBGUAW010000002">
    <property type="protein sequence ID" value="MFA9459945.1"/>
    <property type="molecule type" value="Genomic_DNA"/>
</dbReference>
<proteinExistence type="predicted"/>
<reference evidence="3 4" key="1">
    <citation type="submission" date="2024-08" db="EMBL/GenBank/DDBJ databases">
        <title>Whole-genome sequencing of halo(alkali)philic microorganisms from hypersaline lakes.</title>
        <authorList>
            <person name="Sorokin D.Y."/>
            <person name="Merkel A.Y."/>
            <person name="Messina E."/>
            <person name="Yakimov M."/>
        </authorList>
    </citation>
    <scope>NUCLEOTIDE SEQUENCE [LARGE SCALE GENOMIC DNA]</scope>
    <source>
        <strain evidence="3 4">Cl-TMA</strain>
    </source>
</reference>
<comment type="caution">
    <text evidence="3">The sequence shown here is derived from an EMBL/GenBank/DDBJ whole genome shotgun (WGS) entry which is preliminary data.</text>
</comment>
<protein>
    <recommendedName>
        <fullName evidence="5">Transmembrane protein (PGPGW)</fullName>
    </recommendedName>
</protein>
<keyword evidence="2" id="KW-0472">Membrane</keyword>
<name>A0ABV4TTP6_9GAMM</name>
<accession>A0ABV4TTP6</accession>
<gene>
    <name evidence="3" type="ORF">ACERLL_03805</name>
</gene>
<evidence type="ECO:0000313" key="4">
    <source>
        <dbReference type="Proteomes" id="UP001575181"/>
    </source>
</evidence>
<evidence type="ECO:0000313" key="3">
    <source>
        <dbReference type="EMBL" id="MFA9459945.1"/>
    </source>
</evidence>
<sequence length="167" mass="18018">MLDFVWNWITANEELTALLAGASVLMLVGSLGALPFAVRLLPADYFYAEERRASPLRRNSPALHVLVLAAKNLTGGVLLLGGLAMLVLPGQGLLTLLVATLLLDFPGKYHLERRIIGYPRVISTLNWLRSRTGAHPLRVPPDLQQGGEGEASASGSREQPGTGRDDQ</sequence>
<evidence type="ECO:0008006" key="5">
    <source>
        <dbReference type="Google" id="ProtNLM"/>
    </source>
</evidence>
<dbReference type="RefSeq" id="WP_373654726.1">
    <property type="nucleotide sequence ID" value="NZ_JBGUAW010000002.1"/>
</dbReference>
<feature type="compositionally biased region" description="Low complexity" evidence="1">
    <location>
        <begin position="150"/>
        <end position="159"/>
    </location>
</feature>
<feature type="region of interest" description="Disordered" evidence="1">
    <location>
        <begin position="136"/>
        <end position="167"/>
    </location>
</feature>
<keyword evidence="2" id="KW-1133">Transmembrane helix</keyword>